<organism evidence="3 4">
    <name type="scientific">Achromobacter dolens</name>
    <dbReference type="NCBI Taxonomy" id="1287738"/>
    <lineage>
        <taxon>Bacteria</taxon>
        <taxon>Pseudomonadati</taxon>
        <taxon>Pseudomonadota</taxon>
        <taxon>Betaproteobacteria</taxon>
        <taxon>Burkholderiales</taxon>
        <taxon>Alcaligenaceae</taxon>
        <taxon>Achromobacter</taxon>
    </lineage>
</organism>
<protein>
    <recommendedName>
        <fullName evidence="2">Flagellar hook-length control protein-like C-terminal domain-containing protein</fullName>
    </recommendedName>
</protein>
<gene>
    <name evidence="3" type="ORF">LMG26841_02665</name>
</gene>
<dbReference type="Gene3D" id="3.30.750.140">
    <property type="match status" value="1"/>
</dbReference>
<dbReference type="InterPro" id="IPR021136">
    <property type="entry name" value="Flagellar_hook_control-like_C"/>
</dbReference>
<sequence>MSVGPAALGNVLVQRLDAVLGTTMSAASANQVSGARPDAVSQPGNLDKPGSADGSNRDPRQGIQTGGARGDRPPTVLDAKTAAALALAARGLVTSSDTTASAPTTLGTTARAILALLAQYPDAAPPVQGRAPLWSANAPAQPGTDQAAAQPAQPGQPQPPATGAAAPATTPATSAAAALATAAAATAAAVSADLEADTPLGAKPGRPGGAADASGGAKGADATAHASLAAAGPSARALGQALRAALQTSGLFYESHLTDMVFGRSNPAQLQQEPQAKLTRSGVPSEADLARPRADSAGTSANRAGGEAPTTGGGAHTPAPGTPVSGIHQDLTVLVRQQLDVLANQALTWQGEAWPGAPMEWEVEREPYGGDPESGVPTWATRLKLDLPRLGLVDARLNLAGDQIVLQLVAPHGAAELNESSDQLRSRLLAAGLTLSHLVVNVVDPRPVMPTDF</sequence>
<evidence type="ECO:0000313" key="3">
    <source>
        <dbReference type="EMBL" id="CAB3865358.1"/>
    </source>
</evidence>
<feature type="compositionally biased region" description="Low complexity" evidence="1">
    <location>
        <begin position="304"/>
        <end position="323"/>
    </location>
</feature>
<feature type="region of interest" description="Disordered" evidence="1">
    <location>
        <begin position="198"/>
        <end position="218"/>
    </location>
</feature>
<dbReference type="Pfam" id="PF02120">
    <property type="entry name" value="Flg_hook"/>
    <property type="match status" value="1"/>
</dbReference>
<feature type="region of interest" description="Disordered" evidence="1">
    <location>
        <begin position="268"/>
        <end position="325"/>
    </location>
</feature>
<dbReference type="EMBL" id="CADIKW010000004">
    <property type="protein sequence ID" value="CAB3865358.1"/>
    <property type="molecule type" value="Genomic_DNA"/>
</dbReference>
<feature type="compositionally biased region" description="Low complexity" evidence="1">
    <location>
        <begin position="209"/>
        <end position="218"/>
    </location>
</feature>
<dbReference type="GeneID" id="94356216"/>
<reference evidence="3 4" key="1">
    <citation type="submission" date="2020-04" db="EMBL/GenBank/DDBJ databases">
        <authorList>
            <person name="De Canck E."/>
        </authorList>
    </citation>
    <scope>NUCLEOTIDE SEQUENCE [LARGE SCALE GENOMIC DNA]</scope>
    <source>
        <strain evidence="3 4">LMG 26841</strain>
    </source>
</reference>
<evidence type="ECO:0000313" key="4">
    <source>
        <dbReference type="Proteomes" id="UP000494272"/>
    </source>
</evidence>
<dbReference type="Proteomes" id="UP000494272">
    <property type="component" value="Unassembled WGS sequence"/>
</dbReference>
<dbReference type="RefSeq" id="WP_175167454.1">
    <property type="nucleotide sequence ID" value="NZ_CADIKW010000004.1"/>
</dbReference>
<feature type="domain" description="Flagellar hook-length control protein-like C-terminal" evidence="2">
    <location>
        <begin position="377"/>
        <end position="444"/>
    </location>
</feature>
<feature type="region of interest" description="Disordered" evidence="1">
    <location>
        <begin position="28"/>
        <end position="75"/>
    </location>
</feature>
<feature type="compositionally biased region" description="Low complexity" evidence="1">
    <location>
        <begin position="138"/>
        <end position="153"/>
    </location>
</feature>
<accession>A0A6S7DUK5</accession>
<keyword evidence="4" id="KW-1185">Reference proteome</keyword>
<dbReference type="InterPro" id="IPR038610">
    <property type="entry name" value="FliK-like_C_sf"/>
</dbReference>
<proteinExistence type="predicted"/>
<evidence type="ECO:0000259" key="2">
    <source>
        <dbReference type="Pfam" id="PF02120"/>
    </source>
</evidence>
<evidence type="ECO:0000256" key="1">
    <source>
        <dbReference type="SAM" id="MobiDB-lite"/>
    </source>
</evidence>
<dbReference type="AlphaFoldDB" id="A0A6S7DUK5"/>
<feature type="region of interest" description="Disordered" evidence="1">
    <location>
        <begin position="128"/>
        <end position="169"/>
    </location>
</feature>
<name>A0A6S7DUK5_9BURK</name>